<dbReference type="AlphaFoldDB" id="I8TS93"/>
<reference evidence="3" key="2">
    <citation type="submission" date="2015-02" db="EMBL/GenBank/DDBJ databases">
        <title>Complete Genome Sequence of Pelosinus fermentans JBW45.</title>
        <authorList>
            <person name="De Leon K.B."/>
            <person name="Utturkar S.M."/>
            <person name="Camilleri L.B."/>
            <person name="Arkin A.P."/>
            <person name="Fields M.W."/>
            <person name="Brown S.D."/>
            <person name="Wall J.D."/>
        </authorList>
    </citation>
    <scope>NUCLEOTIDE SEQUENCE [LARGE SCALE GENOMIC DNA]</scope>
    <source>
        <strain evidence="3">JBW45</strain>
    </source>
</reference>
<dbReference type="STRING" id="1192197.JBW_00747"/>
<sequence>MSGRILLFKGTSQYDVVRHFTDDLGAAFRALGREVLILDLASNKYNVQLVQDAFSKECDFVCGYNLNGHDLGLGHEGIKFLRDMGIPYIGILVDSPLYLSVKFCDINTIGMPDNFLITCIDKNHLEILEHYGKVGLSTFLPHAGSYAQGIGEYKDMASRSKDVFFCGTYSKPNISWTQHPLSSLLNDVAEIMLSAENIQVYDALQQVLRARDYALSPDFFKRILDMVVHVDIYVRNVRRARMLTELANAGIKVSLYGNGWDQLPCTQSFDVHKAVSFDESLRIMADAKIVLNFTSFFSHGSHERVFSAMLNGAVALTDTNGYWKEQFVEDKEIVTYSIALQNQLPQKINTLLADLPRLDAIAQEGQKKAEQNHTWNARAQEIIGHVQMMEGFRSLKG</sequence>
<dbReference type="RefSeq" id="WP_007959204.1">
    <property type="nucleotide sequence ID" value="NZ_CP010978.1"/>
</dbReference>
<dbReference type="KEGG" id="pft:JBW_00747"/>
<dbReference type="Proteomes" id="UP000005361">
    <property type="component" value="Chromosome"/>
</dbReference>
<organism evidence="2 3">
    <name type="scientific">Pelosinus fermentans JBW45</name>
    <dbReference type="NCBI Taxonomy" id="1192197"/>
    <lineage>
        <taxon>Bacteria</taxon>
        <taxon>Bacillati</taxon>
        <taxon>Bacillota</taxon>
        <taxon>Negativicutes</taxon>
        <taxon>Selenomonadales</taxon>
        <taxon>Sporomusaceae</taxon>
        <taxon>Pelosinus</taxon>
    </lineage>
</organism>
<dbReference type="EMBL" id="CP010978">
    <property type="protein sequence ID" value="AJQ26099.1"/>
    <property type="molecule type" value="Genomic_DNA"/>
</dbReference>
<dbReference type="Pfam" id="PF13524">
    <property type="entry name" value="Glyco_trans_1_2"/>
    <property type="match status" value="1"/>
</dbReference>
<evidence type="ECO:0000259" key="1">
    <source>
        <dbReference type="Pfam" id="PF13524"/>
    </source>
</evidence>
<evidence type="ECO:0000313" key="3">
    <source>
        <dbReference type="Proteomes" id="UP000005361"/>
    </source>
</evidence>
<feature type="domain" description="Spore protein YkvP/CgeB glycosyl transferase-like" evidence="1">
    <location>
        <begin position="239"/>
        <end position="383"/>
    </location>
</feature>
<protein>
    <recommendedName>
        <fullName evidence="1">Spore protein YkvP/CgeB glycosyl transferase-like domain-containing protein</fullName>
    </recommendedName>
</protein>
<accession>I8TS93</accession>
<evidence type="ECO:0000313" key="2">
    <source>
        <dbReference type="EMBL" id="AJQ26099.1"/>
    </source>
</evidence>
<name>I8TS93_9FIRM</name>
<proteinExistence type="predicted"/>
<dbReference type="HOGENOM" id="CLU_037740_1_0_9"/>
<dbReference type="OrthoDB" id="5756516at2"/>
<reference evidence="2 3" key="1">
    <citation type="journal article" date="2015" name="Genome Announc.">
        <title>Complete Genome Sequence of Pelosinus fermentans JBW45, a Member of a Remarkably Competitive Group of Negativicutes in the Firmicutes Phylum.</title>
        <authorList>
            <person name="De Leon K.B."/>
            <person name="Utturkar S.M."/>
            <person name="Camilleri L.B."/>
            <person name="Elias D.A."/>
            <person name="Arkin A.P."/>
            <person name="Fields M.W."/>
            <person name="Brown S.D."/>
            <person name="Wall J.D."/>
        </authorList>
    </citation>
    <scope>NUCLEOTIDE SEQUENCE [LARGE SCALE GENOMIC DNA]</scope>
    <source>
        <strain evidence="2 3">JBW45</strain>
    </source>
</reference>
<gene>
    <name evidence="2" type="ORF">JBW_00747</name>
</gene>
<dbReference type="InterPro" id="IPR055259">
    <property type="entry name" value="YkvP/CgeB_Glyco_trans-like"/>
</dbReference>